<dbReference type="InterPro" id="IPR003439">
    <property type="entry name" value="ABC_transporter-like_ATP-bd"/>
</dbReference>
<keyword evidence="3" id="KW-0547">Nucleotide-binding</keyword>
<keyword evidence="2" id="KW-0813">Transport</keyword>
<evidence type="ECO:0000256" key="4">
    <source>
        <dbReference type="ARBA" id="ARBA00022840"/>
    </source>
</evidence>
<dbReference type="InterPro" id="IPR003593">
    <property type="entry name" value="AAA+_ATPase"/>
</dbReference>
<evidence type="ECO:0000259" key="5">
    <source>
        <dbReference type="PROSITE" id="PS50893"/>
    </source>
</evidence>
<dbReference type="Pfam" id="PF00005">
    <property type="entry name" value="ABC_tran"/>
    <property type="match status" value="1"/>
</dbReference>
<dbReference type="PANTHER" id="PTHR46743:SF2">
    <property type="entry name" value="TEICHOIC ACIDS EXPORT ATP-BINDING PROTEIN TAGH"/>
    <property type="match status" value="1"/>
</dbReference>
<keyword evidence="4 6" id="KW-0067">ATP-binding</keyword>
<dbReference type="GO" id="GO:0016887">
    <property type="term" value="F:ATP hydrolysis activity"/>
    <property type="evidence" value="ECO:0007669"/>
    <property type="project" value="InterPro"/>
</dbReference>
<dbReference type="Gene3D" id="3.40.50.300">
    <property type="entry name" value="P-loop containing nucleotide triphosphate hydrolases"/>
    <property type="match status" value="1"/>
</dbReference>
<evidence type="ECO:0000313" key="6">
    <source>
        <dbReference type="EMBL" id="AGC72434.1"/>
    </source>
</evidence>
<dbReference type="GO" id="GO:0016020">
    <property type="term" value="C:membrane"/>
    <property type="evidence" value="ECO:0007669"/>
    <property type="project" value="InterPro"/>
</dbReference>
<dbReference type="InterPro" id="IPR015860">
    <property type="entry name" value="ABC_transpr_TagH-like"/>
</dbReference>
<dbReference type="SMART" id="SM00382">
    <property type="entry name" value="AAA"/>
    <property type="match status" value="1"/>
</dbReference>
<feature type="domain" description="ABC transporter" evidence="5">
    <location>
        <begin position="15"/>
        <end position="254"/>
    </location>
</feature>
<dbReference type="EC" id="3.6.3.40" evidence="6"/>
<proteinExistence type="inferred from homology"/>
<dbReference type="SUPFAM" id="SSF52540">
    <property type="entry name" value="P-loop containing nucleoside triphosphate hydrolases"/>
    <property type="match status" value="1"/>
</dbReference>
<comment type="similarity">
    <text evidence="1">Belongs to the ABC transporter superfamily.</text>
</comment>
<dbReference type="EMBL" id="JX649901">
    <property type="protein sequence ID" value="AGC72434.1"/>
    <property type="molecule type" value="Genomic_DNA"/>
</dbReference>
<evidence type="ECO:0000256" key="1">
    <source>
        <dbReference type="ARBA" id="ARBA00005417"/>
    </source>
</evidence>
<accession>L7VXS3</accession>
<dbReference type="CDD" id="cd10147">
    <property type="entry name" value="Wzt_C-like"/>
    <property type="match status" value="1"/>
</dbReference>
<dbReference type="CDD" id="cd03220">
    <property type="entry name" value="ABC_KpsT_Wzt"/>
    <property type="match status" value="1"/>
</dbReference>
<dbReference type="PANTHER" id="PTHR46743">
    <property type="entry name" value="TEICHOIC ACIDS EXPORT ATP-BINDING PROTEIN TAGH"/>
    <property type="match status" value="1"/>
</dbReference>
<evidence type="ECO:0000256" key="2">
    <source>
        <dbReference type="ARBA" id="ARBA00022448"/>
    </source>
</evidence>
<dbReference type="InterPro" id="IPR027417">
    <property type="entry name" value="P-loop_NTPase"/>
</dbReference>
<dbReference type="GO" id="GO:0005524">
    <property type="term" value="F:ATP binding"/>
    <property type="evidence" value="ECO:0007669"/>
    <property type="project" value="UniProtKB-KW"/>
</dbReference>
<dbReference type="InterPro" id="IPR050683">
    <property type="entry name" value="Bact_Polysacc_Export_ATP-bd"/>
</dbReference>
<name>L7VXS3_9BACT</name>
<sequence length="410" mass="44140">MSPPAESPAASLPAVRARNLGKVYRVHTHPLNRALELVTRRPRHRAFHALEDVSFEVPAGQGFGLIGENGAGKSTLLKILSGITAPSSGELAVRGKVASILELGSAFHPELTGRQNIVLNAALLGLSENAIREKTPQIIAFSELDEFIDQPVKTYSTGMSMRLGFAIATQVEPDILIIDEALSVGDGYFQKKCIDRLLEFTSGGGTLLLCSHAMYYISAFCTQAIWLQHGRVAASGPSQEVVRQYEEFLLAKAGQSHAAEAIVPGPGRIRDVRLPGGALARQGEAFAVEVDWKSDDPGLEFHLGIGLNRIDGVEVCSFGTRLDGEPAFRGAQRYSVRLELPDLQLLKGRFSLYVFLLDGAGLHIYDRQILADAFAVESAHYAIGLANFPHRWSGGSAGATALPPEASLHV</sequence>
<keyword evidence="6" id="KW-0378">Hydrolase</keyword>
<evidence type="ECO:0000256" key="3">
    <source>
        <dbReference type="ARBA" id="ARBA00022741"/>
    </source>
</evidence>
<dbReference type="PROSITE" id="PS50893">
    <property type="entry name" value="ABC_TRANSPORTER_2"/>
    <property type="match status" value="1"/>
</dbReference>
<reference evidence="6" key="1">
    <citation type="submission" date="2012-09" db="EMBL/GenBank/DDBJ databases">
        <title>Metagenomic Characterization of a Microbial Community in Wastewater Detects High Levels of Antibiotic Resistance.</title>
        <authorList>
            <person name="Abrams M."/>
            <person name="Caldwell A."/>
            <person name="Vandaei E."/>
            <person name="Lee W."/>
            <person name="Perrott J."/>
            <person name="Khan S.Y."/>
            <person name="Ta J."/>
            <person name="Romero D."/>
            <person name="Nguyen V."/>
            <person name="Pourmand N."/>
            <person name="Ouverney C.C."/>
        </authorList>
    </citation>
    <scope>NUCLEOTIDE SEQUENCE</scope>
</reference>
<protein>
    <submittedName>
        <fullName evidence="6">Teichoic acid export ATP-binding protein TagH</fullName>
        <ecNumber evidence="6">3.6.3.40</ecNumber>
    </submittedName>
</protein>
<organism evidence="6">
    <name type="scientific">uncultured bacterium A1Q1_fos_2037</name>
    <dbReference type="NCBI Taxonomy" id="1256558"/>
    <lineage>
        <taxon>Bacteria</taxon>
        <taxon>environmental samples</taxon>
    </lineage>
</organism>
<dbReference type="InterPro" id="IPR029439">
    <property type="entry name" value="Wzt_C"/>
</dbReference>
<dbReference type="Gene3D" id="2.70.50.60">
    <property type="entry name" value="abc- transporter (atp binding component) like domain"/>
    <property type="match status" value="1"/>
</dbReference>
<dbReference type="AlphaFoldDB" id="L7VXS3"/>
<dbReference type="GO" id="GO:0140359">
    <property type="term" value="F:ABC-type transporter activity"/>
    <property type="evidence" value="ECO:0007669"/>
    <property type="project" value="InterPro"/>
</dbReference>